<reference evidence="1 2" key="1">
    <citation type="submission" date="2017-10" db="EMBL/GenBank/DDBJ databases">
        <title>Antibacterial composition for extension of chilled fish shelf life and decreasing of risk of food-borne infections, bacteriophage strains for its preparation.</title>
        <authorList>
            <person name="Zulkarneev E.R."/>
            <person name="Aleshkin A.V."/>
            <person name="Rubalsky O.V."/>
            <person name="Kiseleva I.A."/>
            <person name="Rubalskii E.O."/>
            <person name="Lebedev S.N."/>
        </authorList>
    </citation>
    <scope>NUCLEOTIDE SEQUENCE [LARGE SCALE GENOMIC DNA]</scope>
</reference>
<accession>A0A2H4YFS4</accession>
<dbReference type="EMBL" id="MG250484">
    <property type="protein sequence ID" value="AUE23028.1"/>
    <property type="molecule type" value="Genomic_DNA"/>
</dbReference>
<name>A0A2H4YFS4_9CAUD</name>
<keyword evidence="2" id="KW-1185">Reference proteome</keyword>
<gene>
    <name evidence="1" type="ORF">Cf1_00165</name>
</gene>
<protein>
    <submittedName>
        <fullName evidence="1">Uncharacterized protein</fullName>
    </submittedName>
</protein>
<dbReference type="Proteomes" id="UP000240395">
    <property type="component" value="Segment"/>
</dbReference>
<evidence type="ECO:0000313" key="2">
    <source>
        <dbReference type="Proteomes" id="UP000240395"/>
    </source>
</evidence>
<organism evidence="1 2">
    <name type="scientific">Citrobacter phage CF1 ERZ-2017</name>
    <dbReference type="NCBI Taxonomy" id="2267236"/>
    <lineage>
        <taxon>Viruses</taxon>
        <taxon>Duplodnaviria</taxon>
        <taxon>Heunggongvirae</taxon>
        <taxon>Uroviricota</taxon>
        <taxon>Caudoviricetes</taxon>
        <taxon>Pantevenvirales</taxon>
        <taxon>Straboviridae</taxon>
        <taxon>Tevenvirinae</taxon>
        <taxon>Moonvirus</taxon>
        <taxon>Moonvirus cf1</taxon>
    </lineage>
</organism>
<sequence length="124" mass="13760">MSEKNKMTITQALNELLSKVGSIKSHDYYSASSGINIPMVLVTPKFIKTDSMGNEIFPGDIVAFTTTGKSPGSQVGILLGFTEQGYRVLPFDTRRNNPEWRTLTRCINTPYDVWLVKSKGSVII</sequence>
<evidence type="ECO:0000313" key="1">
    <source>
        <dbReference type="EMBL" id="AUE23028.1"/>
    </source>
</evidence>
<proteinExistence type="predicted"/>